<dbReference type="InterPro" id="IPR016036">
    <property type="entry name" value="Malonyl_transacylase_ACP-bd"/>
</dbReference>
<evidence type="ECO:0000259" key="6">
    <source>
        <dbReference type="SMART" id="SM00827"/>
    </source>
</evidence>
<dbReference type="InterPro" id="IPR004410">
    <property type="entry name" value="Malonyl_CoA-ACP_transAc_FabD"/>
</dbReference>
<evidence type="ECO:0000256" key="3">
    <source>
        <dbReference type="ARBA" id="ARBA00048462"/>
    </source>
</evidence>
<gene>
    <name evidence="7" type="ORF">BHY08_05960</name>
</gene>
<dbReference type="InterPro" id="IPR014043">
    <property type="entry name" value="Acyl_transferase_dom"/>
</dbReference>
<dbReference type="STRING" id="519472.BHY08_05960"/>
<evidence type="ECO:0000256" key="1">
    <source>
        <dbReference type="ARBA" id="ARBA00022679"/>
    </source>
</evidence>
<evidence type="ECO:0000256" key="5">
    <source>
        <dbReference type="PIRSR" id="PIRSR000446-1"/>
    </source>
</evidence>
<keyword evidence="2 4" id="KW-0012">Acyltransferase</keyword>
<dbReference type="GO" id="GO:0006633">
    <property type="term" value="P:fatty acid biosynthetic process"/>
    <property type="evidence" value="ECO:0007669"/>
    <property type="project" value="TreeGrafter"/>
</dbReference>
<sequence length="314" mass="34701">MTLGFIFSGQGSQYNGMGQELYEEFPTFKEYLDCASDVLGLDMKNMMFEDNSLLHETKYTQPAILTMSCATSAVIKQEYDLSPTMVAGLSLGEYSALVESGVLSFSDAVSLVHKRGELMETAVPQGKGAMSAVIGLDRDIVETVCQEISSENALVIPVNYNMPQQIAIAGHKEAVLIAQEKLVEAGAKKVVPLNVSGPFHTPLLKQAAEIFYQELLNTMFSQSKLPLVTNVTGDVLKETDDIRLNLKNQMMSPVYWEETIHAFKRASIDTLIELGPGKTLSHFVRATDSTINVQNIENIKTLRQLEKKLIKWGK</sequence>
<dbReference type="EMBL" id="CP017267">
    <property type="protein sequence ID" value="APB31414.1"/>
    <property type="molecule type" value="Genomic_DNA"/>
</dbReference>
<dbReference type="Gene3D" id="3.40.366.10">
    <property type="entry name" value="Malonyl-Coenzyme A Acyl Carrier Protein, domain 2"/>
    <property type="match status" value="1"/>
</dbReference>
<dbReference type="AlphaFoldDB" id="A0A1J0A655"/>
<reference evidence="7 8" key="1">
    <citation type="submission" date="2016-09" db="EMBL/GenBank/DDBJ databases">
        <title>Vagococcus teuberi sp. nov., isolated from the Malian artisanal sour milk fene.</title>
        <authorList>
            <person name="Wullschleger S."/>
            <person name="Seifert C."/>
            <person name="Baumgartner S."/>
            <person name="Lacroix C."/>
            <person name="Bonfoh B."/>
            <person name="Stevens M.J."/>
            <person name="Meile L."/>
        </authorList>
    </citation>
    <scope>NUCLEOTIDE SEQUENCE [LARGE SCALE GENOMIC DNA]</scope>
    <source>
        <strain evidence="7 8">DSM 21459</strain>
    </source>
</reference>
<dbReference type="InterPro" id="IPR001227">
    <property type="entry name" value="Ac_transferase_dom_sf"/>
</dbReference>
<dbReference type="InterPro" id="IPR024925">
    <property type="entry name" value="Malonyl_CoA-ACP_transAc"/>
</dbReference>
<dbReference type="PANTHER" id="PTHR42681">
    <property type="entry name" value="MALONYL-COA-ACYL CARRIER PROTEIN TRANSACYLASE, MITOCHONDRIAL"/>
    <property type="match status" value="1"/>
</dbReference>
<dbReference type="SUPFAM" id="SSF55048">
    <property type="entry name" value="Probable ACP-binding domain of malonyl-CoA ACP transacylase"/>
    <property type="match status" value="1"/>
</dbReference>
<feature type="active site" evidence="5">
    <location>
        <position position="200"/>
    </location>
</feature>
<name>A0A1J0A655_9ENTE</name>
<dbReference type="RefSeq" id="WP_071457009.1">
    <property type="nucleotide sequence ID" value="NZ_CP017267.1"/>
</dbReference>
<evidence type="ECO:0000313" key="8">
    <source>
        <dbReference type="Proteomes" id="UP000191200"/>
    </source>
</evidence>
<dbReference type="GO" id="GO:0004314">
    <property type="term" value="F:[acyl-carrier-protein] S-malonyltransferase activity"/>
    <property type="evidence" value="ECO:0007669"/>
    <property type="project" value="UniProtKB-EC"/>
</dbReference>
<keyword evidence="8" id="KW-1185">Reference proteome</keyword>
<dbReference type="PANTHER" id="PTHR42681:SF1">
    <property type="entry name" value="MALONYL-COA-ACYL CARRIER PROTEIN TRANSACYLASE, MITOCHONDRIAL"/>
    <property type="match status" value="1"/>
</dbReference>
<dbReference type="InterPro" id="IPR016035">
    <property type="entry name" value="Acyl_Trfase/lysoPLipase"/>
</dbReference>
<dbReference type="Gene3D" id="3.30.70.250">
    <property type="entry name" value="Malonyl-CoA ACP transacylase, ACP-binding"/>
    <property type="match status" value="1"/>
</dbReference>
<dbReference type="PIRSF" id="PIRSF000446">
    <property type="entry name" value="Mct"/>
    <property type="match status" value="1"/>
</dbReference>
<dbReference type="NCBIfam" id="TIGR00128">
    <property type="entry name" value="fabD"/>
    <property type="match status" value="1"/>
</dbReference>
<comment type="similarity">
    <text evidence="4">Belongs to the fabD family.</text>
</comment>
<evidence type="ECO:0000313" key="7">
    <source>
        <dbReference type="EMBL" id="APB31414.1"/>
    </source>
</evidence>
<organism evidence="7 8">
    <name type="scientific">Vagococcus teuberi</name>
    <dbReference type="NCBI Taxonomy" id="519472"/>
    <lineage>
        <taxon>Bacteria</taxon>
        <taxon>Bacillati</taxon>
        <taxon>Bacillota</taxon>
        <taxon>Bacilli</taxon>
        <taxon>Lactobacillales</taxon>
        <taxon>Enterococcaceae</taxon>
        <taxon>Vagococcus</taxon>
    </lineage>
</organism>
<dbReference type="SUPFAM" id="SSF52151">
    <property type="entry name" value="FabD/lysophospholipase-like"/>
    <property type="match status" value="1"/>
</dbReference>
<keyword evidence="1 4" id="KW-0808">Transferase</keyword>
<dbReference type="Proteomes" id="UP000191200">
    <property type="component" value="Chromosome"/>
</dbReference>
<dbReference type="EC" id="2.3.1.39" evidence="4"/>
<dbReference type="GO" id="GO:0005829">
    <property type="term" value="C:cytosol"/>
    <property type="evidence" value="ECO:0007669"/>
    <property type="project" value="TreeGrafter"/>
</dbReference>
<feature type="domain" description="Malonyl-CoA:ACP transacylase (MAT)" evidence="6">
    <location>
        <begin position="6"/>
        <end position="304"/>
    </location>
</feature>
<feature type="active site" evidence="5">
    <location>
        <position position="90"/>
    </location>
</feature>
<dbReference type="OrthoDB" id="9805460at2"/>
<evidence type="ECO:0000256" key="2">
    <source>
        <dbReference type="ARBA" id="ARBA00023315"/>
    </source>
</evidence>
<dbReference type="SMART" id="SM00827">
    <property type="entry name" value="PKS_AT"/>
    <property type="match status" value="1"/>
</dbReference>
<evidence type="ECO:0000256" key="4">
    <source>
        <dbReference type="PIRNR" id="PIRNR000446"/>
    </source>
</evidence>
<protein>
    <recommendedName>
        <fullName evidence="4">Malonyl CoA-acyl carrier protein transacylase</fullName>
        <ecNumber evidence="4">2.3.1.39</ecNumber>
    </recommendedName>
</protein>
<dbReference type="InterPro" id="IPR050858">
    <property type="entry name" value="Mal-CoA-ACP_Trans/PKS_FabD"/>
</dbReference>
<accession>A0A1J0A655</accession>
<proteinExistence type="inferred from homology"/>
<dbReference type="Pfam" id="PF00698">
    <property type="entry name" value="Acyl_transf_1"/>
    <property type="match status" value="1"/>
</dbReference>
<comment type="catalytic activity">
    <reaction evidence="3 4">
        <text>holo-[ACP] + malonyl-CoA = malonyl-[ACP] + CoA</text>
        <dbReference type="Rhea" id="RHEA:41792"/>
        <dbReference type="Rhea" id="RHEA-COMP:9623"/>
        <dbReference type="Rhea" id="RHEA-COMP:9685"/>
        <dbReference type="ChEBI" id="CHEBI:57287"/>
        <dbReference type="ChEBI" id="CHEBI:57384"/>
        <dbReference type="ChEBI" id="CHEBI:64479"/>
        <dbReference type="ChEBI" id="CHEBI:78449"/>
        <dbReference type="EC" id="2.3.1.39"/>
    </reaction>
</comment>
<dbReference type="KEGG" id="vte:BHY08_05960"/>
<dbReference type="FunFam" id="3.30.70.250:FF:000001">
    <property type="entry name" value="Malonyl CoA-acyl carrier protein transacylase"/>
    <property type="match status" value="1"/>
</dbReference>